<evidence type="ECO:0000256" key="4">
    <source>
        <dbReference type="SAM" id="MobiDB-lite"/>
    </source>
</evidence>
<dbReference type="PROSITE" id="PS51858">
    <property type="entry name" value="PPPDE"/>
    <property type="match status" value="1"/>
</dbReference>
<evidence type="ECO:0000256" key="3">
    <source>
        <dbReference type="ARBA" id="ARBA00022801"/>
    </source>
</evidence>
<dbReference type="Proteomes" id="UP001209540">
    <property type="component" value="Unassembled WGS sequence"/>
</dbReference>
<dbReference type="GO" id="GO:0101005">
    <property type="term" value="F:deubiquitinase activity"/>
    <property type="evidence" value="ECO:0007669"/>
    <property type="project" value="TreeGrafter"/>
</dbReference>
<proteinExistence type="inferred from homology"/>
<feature type="region of interest" description="Disordered" evidence="4">
    <location>
        <begin position="171"/>
        <end position="385"/>
    </location>
</feature>
<evidence type="ECO:0000256" key="1">
    <source>
        <dbReference type="ARBA" id="ARBA00008140"/>
    </source>
</evidence>
<feature type="compositionally biased region" description="Low complexity" evidence="4">
    <location>
        <begin position="257"/>
        <end position="271"/>
    </location>
</feature>
<dbReference type="SMART" id="SM01179">
    <property type="entry name" value="DUF862"/>
    <property type="match status" value="1"/>
</dbReference>
<dbReference type="Gene3D" id="3.90.1720.30">
    <property type="entry name" value="PPPDE domains"/>
    <property type="match status" value="1"/>
</dbReference>
<keyword evidence="7" id="KW-1185">Reference proteome</keyword>
<organism evidence="6 7">
    <name type="scientific">Phascolomyces articulosus</name>
    <dbReference type="NCBI Taxonomy" id="60185"/>
    <lineage>
        <taxon>Eukaryota</taxon>
        <taxon>Fungi</taxon>
        <taxon>Fungi incertae sedis</taxon>
        <taxon>Mucoromycota</taxon>
        <taxon>Mucoromycotina</taxon>
        <taxon>Mucoromycetes</taxon>
        <taxon>Mucorales</taxon>
        <taxon>Lichtheimiaceae</taxon>
        <taxon>Phascolomyces</taxon>
    </lineage>
</organism>
<dbReference type="InterPro" id="IPR042266">
    <property type="entry name" value="PPPDE_sf"/>
</dbReference>
<evidence type="ECO:0000256" key="2">
    <source>
        <dbReference type="ARBA" id="ARBA00022670"/>
    </source>
</evidence>
<feature type="compositionally biased region" description="Polar residues" evidence="4">
    <location>
        <begin position="173"/>
        <end position="210"/>
    </location>
</feature>
<feature type="domain" description="PPPDE" evidence="5">
    <location>
        <begin position="22"/>
        <end position="164"/>
    </location>
</feature>
<feature type="compositionally biased region" description="Basic and acidic residues" evidence="4">
    <location>
        <begin position="333"/>
        <end position="344"/>
    </location>
</feature>
<feature type="compositionally biased region" description="Basic residues" evidence="4">
    <location>
        <begin position="244"/>
        <end position="256"/>
    </location>
</feature>
<evidence type="ECO:0000313" key="7">
    <source>
        <dbReference type="Proteomes" id="UP001209540"/>
    </source>
</evidence>
<dbReference type="InterPro" id="IPR008580">
    <property type="entry name" value="PPPDE_dom"/>
</dbReference>
<evidence type="ECO:0000259" key="5">
    <source>
        <dbReference type="PROSITE" id="PS51858"/>
    </source>
</evidence>
<reference evidence="6" key="2">
    <citation type="submission" date="2023-02" db="EMBL/GenBank/DDBJ databases">
        <authorList>
            <consortium name="DOE Joint Genome Institute"/>
            <person name="Mondo S.J."/>
            <person name="Chang Y."/>
            <person name="Wang Y."/>
            <person name="Ahrendt S."/>
            <person name="Andreopoulos W."/>
            <person name="Barry K."/>
            <person name="Beard J."/>
            <person name="Benny G.L."/>
            <person name="Blankenship S."/>
            <person name="Bonito G."/>
            <person name="Cuomo C."/>
            <person name="Desiro A."/>
            <person name="Gervers K.A."/>
            <person name="Hundley H."/>
            <person name="Kuo A."/>
            <person name="LaButti K."/>
            <person name="Lang B.F."/>
            <person name="Lipzen A."/>
            <person name="O'Donnell K."/>
            <person name="Pangilinan J."/>
            <person name="Reynolds N."/>
            <person name="Sandor L."/>
            <person name="Smith M.W."/>
            <person name="Tsang A."/>
            <person name="Grigoriev I.V."/>
            <person name="Stajich J.E."/>
            <person name="Spatafora J.W."/>
        </authorList>
    </citation>
    <scope>NUCLEOTIDE SEQUENCE</scope>
    <source>
        <strain evidence="6">RSA 2281</strain>
    </source>
</reference>
<dbReference type="GO" id="GO:0016579">
    <property type="term" value="P:protein deubiquitination"/>
    <property type="evidence" value="ECO:0007669"/>
    <property type="project" value="TreeGrafter"/>
</dbReference>
<comment type="caution">
    <text evidence="6">The sequence shown here is derived from an EMBL/GenBank/DDBJ whole genome shotgun (WGS) entry which is preliminary data.</text>
</comment>
<keyword evidence="3" id="KW-0378">Hydrolase</keyword>
<dbReference type="PANTHER" id="PTHR12378:SF80">
    <property type="entry name" value="IP06716P-RELATED"/>
    <property type="match status" value="1"/>
</dbReference>
<gene>
    <name evidence="6" type="ORF">BDA99DRAFT_464528</name>
</gene>
<dbReference type="EMBL" id="JAIXMP010000015">
    <property type="protein sequence ID" value="KAI9261537.1"/>
    <property type="molecule type" value="Genomic_DNA"/>
</dbReference>
<comment type="similarity">
    <text evidence="1">Belongs to the DeSI family.</text>
</comment>
<dbReference type="PANTHER" id="PTHR12378">
    <property type="entry name" value="DESUMOYLATING ISOPEPTIDASE"/>
    <property type="match status" value="1"/>
</dbReference>
<keyword evidence="2" id="KW-0645">Protease</keyword>
<accession>A0AAD5PDP4</accession>
<feature type="compositionally biased region" description="Low complexity" evidence="4">
    <location>
        <begin position="285"/>
        <end position="294"/>
    </location>
</feature>
<evidence type="ECO:0000313" key="6">
    <source>
        <dbReference type="EMBL" id="KAI9261537.1"/>
    </source>
</evidence>
<dbReference type="AlphaFoldDB" id="A0AAD5PDP4"/>
<feature type="compositionally biased region" description="Polar residues" evidence="4">
    <location>
        <begin position="347"/>
        <end position="357"/>
    </location>
</feature>
<dbReference type="Pfam" id="PF05903">
    <property type="entry name" value="Peptidase_C97"/>
    <property type="match status" value="1"/>
</dbReference>
<sequence length="385" mass="42754">MFEAVCNGFWKSRLNSQNADKMKVYVNVYDKLEPSVLTNIGYALGVGIYHSGIEVGGREYCFGGHEYDNLTGVFAVEPKIGPPGVLFKQSISMGFTDLSESEIGQALQTISHEFGGTTYNLLTRNCNHFTDELCKRLTGKTPPGWINRAAKLGTMFPCVIPDEWIEPPEFETDTTVQSPTSIGSSQPVSPAMSYSSRTPLKSRRPSNSTRQHQRDNTFNSITSTTTTTTTTTSRPISPASSSNNHHHSNNNHRHQPHPSQSSPTSRQSSTSFEFRHPYHYHHHNNNSNNNNNNSYHRRSSVPVTPTRRPSGDSVVLAYPSSPLADDEYSIENPVKEPDSCRPEVMRSATQLSISASLQELDRPSRGPSSPVDDPITNHHHHHPIS</sequence>
<reference evidence="6" key="1">
    <citation type="journal article" date="2022" name="IScience">
        <title>Evolution of zygomycete secretomes and the origins of terrestrial fungal ecologies.</title>
        <authorList>
            <person name="Chang Y."/>
            <person name="Wang Y."/>
            <person name="Mondo S."/>
            <person name="Ahrendt S."/>
            <person name="Andreopoulos W."/>
            <person name="Barry K."/>
            <person name="Beard J."/>
            <person name="Benny G.L."/>
            <person name="Blankenship S."/>
            <person name="Bonito G."/>
            <person name="Cuomo C."/>
            <person name="Desiro A."/>
            <person name="Gervers K.A."/>
            <person name="Hundley H."/>
            <person name="Kuo A."/>
            <person name="LaButti K."/>
            <person name="Lang B.F."/>
            <person name="Lipzen A."/>
            <person name="O'Donnell K."/>
            <person name="Pangilinan J."/>
            <person name="Reynolds N."/>
            <person name="Sandor L."/>
            <person name="Smith M.E."/>
            <person name="Tsang A."/>
            <person name="Grigoriev I.V."/>
            <person name="Stajich J.E."/>
            <person name="Spatafora J.W."/>
        </authorList>
    </citation>
    <scope>NUCLEOTIDE SEQUENCE</scope>
    <source>
        <strain evidence="6">RSA 2281</strain>
    </source>
</reference>
<feature type="compositionally biased region" description="Low complexity" evidence="4">
    <location>
        <begin position="220"/>
        <end position="243"/>
    </location>
</feature>
<name>A0AAD5PDP4_9FUNG</name>
<protein>
    <submittedName>
        <fullName evidence="6">PPPDE putative peptidase domain-containing protein</fullName>
    </submittedName>
</protein>
<dbReference type="GO" id="GO:0006508">
    <property type="term" value="P:proteolysis"/>
    <property type="evidence" value="ECO:0007669"/>
    <property type="project" value="UniProtKB-KW"/>
</dbReference>